<organism evidence="2">
    <name type="scientific">marine sediment metagenome</name>
    <dbReference type="NCBI Taxonomy" id="412755"/>
    <lineage>
        <taxon>unclassified sequences</taxon>
        <taxon>metagenomes</taxon>
        <taxon>ecological metagenomes</taxon>
    </lineage>
</organism>
<dbReference type="EMBL" id="BARS01012728">
    <property type="protein sequence ID" value="GAF89559.1"/>
    <property type="molecule type" value="Genomic_DNA"/>
</dbReference>
<feature type="region of interest" description="Disordered" evidence="1">
    <location>
        <begin position="74"/>
        <end position="94"/>
    </location>
</feature>
<dbReference type="SUPFAM" id="SSF49452">
    <property type="entry name" value="Starch-binding domain-like"/>
    <property type="match status" value="1"/>
</dbReference>
<evidence type="ECO:0000313" key="2">
    <source>
        <dbReference type="EMBL" id="GAF89559.1"/>
    </source>
</evidence>
<protein>
    <recommendedName>
        <fullName evidence="3">Rhamnogalacturonan lyase domain-containing protein</fullName>
    </recommendedName>
</protein>
<dbReference type="GO" id="GO:0030246">
    <property type="term" value="F:carbohydrate binding"/>
    <property type="evidence" value="ECO:0007669"/>
    <property type="project" value="InterPro"/>
</dbReference>
<reference evidence="2" key="1">
    <citation type="journal article" date="2014" name="Front. Microbiol.">
        <title>High frequency of phylogenetically diverse reductive dehalogenase-homologous genes in deep subseafloor sedimentary metagenomes.</title>
        <authorList>
            <person name="Kawai M."/>
            <person name="Futagami T."/>
            <person name="Toyoda A."/>
            <person name="Takaki Y."/>
            <person name="Nishi S."/>
            <person name="Hori S."/>
            <person name="Arai W."/>
            <person name="Tsubouchi T."/>
            <person name="Morono Y."/>
            <person name="Uchiyama I."/>
            <person name="Ito T."/>
            <person name="Fujiyama A."/>
            <person name="Inagaki F."/>
            <person name="Takami H."/>
        </authorList>
    </citation>
    <scope>NUCLEOTIDE SEQUENCE</scope>
    <source>
        <strain evidence="2">Expedition CK06-06</strain>
    </source>
</reference>
<name>X0T8N4_9ZZZZ</name>
<evidence type="ECO:0008006" key="3">
    <source>
        <dbReference type="Google" id="ProtNLM"/>
    </source>
</evidence>
<feature type="compositionally biased region" description="Polar residues" evidence="1">
    <location>
        <begin position="84"/>
        <end position="94"/>
    </location>
</feature>
<accession>X0T8N4</accession>
<sequence length="94" mass="10413">DIVLSPACTAHGVLTEGRAPAPNRLVQFWSTEDVIRYHGTVETDPEGKWRRENLKPGRYLVVYCGARKSVEVRPGPPADAGMLETNNIWNPAGR</sequence>
<dbReference type="AlphaFoldDB" id="X0T8N4"/>
<comment type="caution">
    <text evidence="2">The sequence shown here is derived from an EMBL/GenBank/DDBJ whole genome shotgun (WGS) entry which is preliminary data.</text>
</comment>
<gene>
    <name evidence="2" type="ORF">S01H1_22522</name>
</gene>
<dbReference type="InterPro" id="IPR013784">
    <property type="entry name" value="Carb-bd-like_fold"/>
</dbReference>
<evidence type="ECO:0000256" key="1">
    <source>
        <dbReference type="SAM" id="MobiDB-lite"/>
    </source>
</evidence>
<feature type="non-terminal residue" evidence="2">
    <location>
        <position position="1"/>
    </location>
</feature>
<proteinExistence type="predicted"/>